<evidence type="ECO:0000259" key="3">
    <source>
        <dbReference type="Pfam" id="PF20737"/>
    </source>
</evidence>
<dbReference type="InterPro" id="IPR049046">
    <property type="entry name" value="Beta-AFase-like_GH127_middle"/>
</dbReference>
<dbReference type="Pfam" id="PF07944">
    <property type="entry name" value="Beta-AFase-like_GH127_cat"/>
    <property type="match status" value="1"/>
</dbReference>
<dbReference type="InterPro" id="IPR049174">
    <property type="entry name" value="Beta-AFase-like"/>
</dbReference>
<evidence type="ECO:0000313" key="5">
    <source>
        <dbReference type="Proteomes" id="UP000284243"/>
    </source>
</evidence>
<dbReference type="AlphaFoldDB" id="A0A412TXQ5"/>
<dbReference type="EMBL" id="QRYC01000002">
    <property type="protein sequence ID" value="RGU58668.1"/>
    <property type="molecule type" value="Genomic_DNA"/>
</dbReference>
<evidence type="ECO:0000259" key="1">
    <source>
        <dbReference type="Pfam" id="PF07944"/>
    </source>
</evidence>
<reference evidence="4 5" key="1">
    <citation type="submission" date="2018-08" db="EMBL/GenBank/DDBJ databases">
        <title>A genome reference for cultivated species of the human gut microbiota.</title>
        <authorList>
            <person name="Zou Y."/>
            <person name="Xue W."/>
            <person name="Luo G."/>
        </authorList>
    </citation>
    <scope>NUCLEOTIDE SEQUENCE [LARGE SCALE GENOMIC DNA]</scope>
    <source>
        <strain evidence="4 5">AF16-14</strain>
    </source>
</reference>
<feature type="domain" description="Non-reducing end beta-L-arabinofuranosidase-like GH127 middle" evidence="2">
    <location>
        <begin position="428"/>
        <end position="540"/>
    </location>
</feature>
<evidence type="ECO:0000259" key="2">
    <source>
        <dbReference type="Pfam" id="PF20736"/>
    </source>
</evidence>
<dbReference type="SUPFAM" id="SSF48208">
    <property type="entry name" value="Six-hairpin glycosidases"/>
    <property type="match status" value="1"/>
</dbReference>
<dbReference type="Proteomes" id="UP000284243">
    <property type="component" value="Unassembled WGS sequence"/>
</dbReference>
<dbReference type="GO" id="GO:0005975">
    <property type="term" value="P:carbohydrate metabolic process"/>
    <property type="evidence" value="ECO:0007669"/>
    <property type="project" value="InterPro"/>
</dbReference>
<accession>A0A412TXQ5</accession>
<protein>
    <submittedName>
        <fullName evidence="4">Glycoside hydrolase family 127 protein</fullName>
    </submittedName>
</protein>
<comment type="caution">
    <text evidence="4">The sequence shown here is derived from an EMBL/GenBank/DDBJ whole genome shotgun (WGS) entry which is preliminary data.</text>
</comment>
<dbReference type="Gene3D" id="1.50.10.20">
    <property type="match status" value="1"/>
</dbReference>
<dbReference type="PANTHER" id="PTHR43465">
    <property type="entry name" value="DUF1680 DOMAIN PROTEIN (AFU_ORTHOLOGUE AFUA_1G08910)"/>
    <property type="match status" value="1"/>
</dbReference>
<dbReference type="Pfam" id="PF20736">
    <property type="entry name" value="Glyco_hydro127M"/>
    <property type="match status" value="1"/>
</dbReference>
<dbReference type="InterPro" id="IPR012878">
    <property type="entry name" value="Beta-AFase-like_GH127_cat"/>
</dbReference>
<dbReference type="InterPro" id="IPR049049">
    <property type="entry name" value="Beta-AFase-like_GH127_C"/>
</dbReference>
<feature type="domain" description="Non-reducing end beta-L-arabinofuranosidase-like GH127 C-terminal" evidence="3">
    <location>
        <begin position="542"/>
        <end position="644"/>
    </location>
</feature>
<feature type="domain" description="Non-reducing end beta-L-arabinofuranosidase-like GH127 catalytic" evidence="1">
    <location>
        <begin position="35"/>
        <end position="418"/>
    </location>
</feature>
<sequence>MREIIFISILCGMLNFVACQKKVTDYPIQPVNFTQVHLADSFWSPKLSINREVSIPTAFHQCEINGRLDNFALAAGLKTGEHQGDFPFDDTDIYKVVEGASYVLAVQYDPQLDHYLDSVIHLIAAAQEPDGYLYTCRTNRCDRLQRWMGSRRWEKVNSHELYNCGHLYEAATAHYYATGKRHLLDVAIKNADLVCQVFGTDSGQIHQPSGHPIVEMGLVKMYRVTGNPKYLEKAKYFCEEAGRLSDGRPASPYSQDHKPIKEQDEAVGHAVRFGYLYSGVADVAALCQDQGFIEASKRLWNNITDRKLYITGGIGARAWGEGFGENYELPNMTSYCETCASISNVYWNYRLFLLTGESKYYDVLERALYNGVISGVSLDGKRYFYDNPLMSDGSHDRSEWFGCSCCPSNITRFMPSIPGYVYAVRGNTLFVNLYMGNEGQITLEGQPVRIKQETRYPWEGRIKLTLDHSPASSFTLALRIPGWVQQQPLPGTLYTYLDKDTTSYTISLNGKTVKPEVRNGYALLRGDWQGNDQIVLNLPMHVRKVIADPQVIDDRNKYALMYGPIVYCIEANDHDGYALDLFTEEDTPFSPEFKSDLLHGVMTLKGQGYHLLSDGHTTLPTSVTAIPYYAWDNRGANEMNVWIPYTREASIPRRTETLASQAQASVSIPYGGYGLNDRFEPRNSADKSMQFHNWWQCFGTEEWAQYEWDQPMTLTEASVYWLELGHYDIDFQLPVSWRLEYKAGEKWLPVKNTDPYEIAKDKYCTVHFQPVRTKALRLTAQLQEGKSAGILEWKVR</sequence>
<organism evidence="4 5">
    <name type="scientific">Odoribacter splanchnicus</name>
    <dbReference type="NCBI Taxonomy" id="28118"/>
    <lineage>
        <taxon>Bacteria</taxon>
        <taxon>Pseudomonadati</taxon>
        <taxon>Bacteroidota</taxon>
        <taxon>Bacteroidia</taxon>
        <taxon>Bacteroidales</taxon>
        <taxon>Odoribacteraceae</taxon>
        <taxon>Odoribacter</taxon>
    </lineage>
</organism>
<dbReference type="InterPro" id="IPR008928">
    <property type="entry name" value="6-hairpin_glycosidase_sf"/>
</dbReference>
<gene>
    <name evidence="4" type="ORF">DWW57_02135</name>
</gene>
<dbReference type="Pfam" id="PF20737">
    <property type="entry name" value="Glyco_hydro127C"/>
    <property type="match status" value="1"/>
</dbReference>
<dbReference type="GO" id="GO:0016787">
    <property type="term" value="F:hydrolase activity"/>
    <property type="evidence" value="ECO:0007669"/>
    <property type="project" value="UniProtKB-KW"/>
</dbReference>
<dbReference type="Gene3D" id="2.60.120.260">
    <property type="entry name" value="Galactose-binding domain-like"/>
    <property type="match status" value="1"/>
</dbReference>
<name>A0A412TXQ5_9BACT</name>
<keyword evidence="4" id="KW-0378">Hydrolase</keyword>
<dbReference type="PANTHER" id="PTHR43465:SF2">
    <property type="entry name" value="DUF1680 DOMAIN PROTEIN (AFU_ORTHOLOGUE AFUA_1G08910)"/>
    <property type="match status" value="1"/>
</dbReference>
<dbReference type="RefSeq" id="WP_118159982.1">
    <property type="nucleotide sequence ID" value="NZ_QRYC01000002.1"/>
</dbReference>
<evidence type="ECO:0000313" key="4">
    <source>
        <dbReference type="EMBL" id="RGU58668.1"/>
    </source>
</evidence>
<proteinExistence type="predicted"/>